<dbReference type="InterPro" id="IPR052155">
    <property type="entry name" value="Biofilm_reg_signaling"/>
</dbReference>
<feature type="domain" description="EAL" evidence="2">
    <location>
        <begin position="417"/>
        <end position="671"/>
    </location>
</feature>
<dbReference type="PROSITE" id="PS50887">
    <property type="entry name" value="GGDEF"/>
    <property type="match status" value="1"/>
</dbReference>
<dbReference type="CDD" id="cd01949">
    <property type="entry name" value="GGDEF"/>
    <property type="match status" value="1"/>
</dbReference>
<dbReference type="FunFam" id="3.20.20.450:FF:000001">
    <property type="entry name" value="Cyclic di-GMP phosphodiesterase yahA"/>
    <property type="match status" value="1"/>
</dbReference>
<evidence type="ECO:0000256" key="1">
    <source>
        <dbReference type="SAM" id="Phobius"/>
    </source>
</evidence>
<feature type="transmembrane region" description="Helical" evidence="1">
    <location>
        <begin position="46"/>
        <end position="66"/>
    </location>
</feature>
<dbReference type="SMART" id="SM00267">
    <property type="entry name" value="GGDEF"/>
    <property type="match status" value="1"/>
</dbReference>
<dbReference type="InterPro" id="IPR043128">
    <property type="entry name" value="Rev_trsase/Diguanyl_cyclase"/>
</dbReference>
<protein>
    <submittedName>
        <fullName evidence="4">Bifunctional diguanylate cyclase/phosphodiesterase</fullName>
    </submittedName>
</protein>
<feature type="transmembrane region" description="Helical" evidence="1">
    <location>
        <begin position="141"/>
        <end position="161"/>
    </location>
</feature>
<feature type="transmembrane region" description="Helical" evidence="1">
    <location>
        <begin position="182"/>
        <end position="202"/>
    </location>
</feature>
<accession>A0A5D4MF87</accession>
<dbReference type="PROSITE" id="PS50883">
    <property type="entry name" value="EAL"/>
    <property type="match status" value="1"/>
</dbReference>
<dbReference type="EMBL" id="VTEG01000003">
    <property type="protein sequence ID" value="TYS00322.1"/>
    <property type="molecule type" value="Genomic_DNA"/>
</dbReference>
<dbReference type="Proteomes" id="UP000325182">
    <property type="component" value="Unassembled WGS sequence"/>
</dbReference>
<dbReference type="SUPFAM" id="SSF55073">
    <property type="entry name" value="Nucleotide cyclase"/>
    <property type="match status" value="1"/>
</dbReference>
<dbReference type="NCBIfam" id="TIGR00254">
    <property type="entry name" value="GGDEF"/>
    <property type="match status" value="1"/>
</dbReference>
<dbReference type="SUPFAM" id="SSF141868">
    <property type="entry name" value="EAL domain-like"/>
    <property type="match status" value="1"/>
</dbReference>
<dbReference type="Gene3D" id="3.30.70.270">
    <property type="match status" value="1"/>
</dbReference>
<evidence type="ECO:0000259" key="2">
    <source>
        <dbReference type="PROSITE" id="PS50883"/>
    </source>
</evidence>
<feature type="transmembrane region" description="Helical" evidence="1">
    <location>
        <begin position="12"/>
        <end position="34"/>
    </location>
</feature>
<dbReference type="Pfam" id="PF00563">
    <property type="entry name" value="EAL"/>
    <property type="match status" value="1"/>
</dbReference>
<dbReference type="PANTHER" id="PTHR44757:SF2">
    <property type="entry name" value="BIOFILM ARCHITECTURE MAINTENANCE PROTEIN MBAA"/>
    <property type="match status" value="1"/>
</dbReference>
<keyword evidence="1" id="KW-0812">Transmembrane</keyword>
<dbReference type="InterPro" id="IPR035919">
    <property type="entry name" value="EAL_sf"/>
</dbReference>
<feature type="transmembrane region" description="Helical" evidence="1">
    <location>
        <begin position="111"/>
        <end position="135"/>
    </location>
</feature>
<name>A0A5D4MF87_9BACI</name>
<keyword evidence="1" id="KW-0472">Membrane</keyword>
<reference evidence="4 5" key="1">
    <citation type="submission" date="2019-08" db="EMBL/GenBank/DDBJ databases">
        <title>Bacillus genomes from the desert of Cuatro Cienegas, Coahuila.</title>
        <authorList>
            <person name="Olmedo-Alvarez G."/>
        </authorList>
    </citation>
    <scope>NUCLEOTIDE SEQUENCE [LARGE SCALE GENOMIC DNA]</scope>
    <source>
        <strain evidence="4 5">CH128b_4D</strain>
    </source>
</reference>
<dbReference type="CDD" id="cd01948">
    <property type="entry name" value="EAL"/>
    <property type="match status" value="1"/>
</dbReference>
<dbReference type="InterPro" id="IPR000160">
    <property type="entry name" value="GGDEF_dom"/>
</dbReference>
<gene>
    <name evidence="4" type="ORF">FZC84_07210</name>
</gene>
<sequence length="682" mass="77237">MKRHNSGGGCWLNIESLALLISILIISISIYALLKYSHLFKETMAVVLFSFSASVITWGVIFLLAIEYSLVENIRTPGMAVLFISLFSFTMLAFSLVFYNLKNIEQDKNSLGYFISSIVAGVFLVAIQCTLYLELTGFDTYILNNTLLFAVLHTIITLFLLTRVLQQIRFDQLHSRVKVKNLSLGIISIICGYSLFCSFITVLESFSLTVNYDIFNVEYVSTILLFAITVAQGERQYLDERAKLNYLAYHDSLTGLHNRTYMQESLSKKTRESKLPFYVLLLDLDYFKHINDTHGHFFGDEVLIKVSSFIKSKLGPLDRAGRLGGDEFVIFYHEEMNDLSIEDFCGSILDYLSNPLVINGRQITVTTSIGVASYPDNAETPGELLVKADISMYKTKGDGRNSFTIFNNQLEEQFNKDITFQADLSKALLNNEFEVYYQPVISLKDKKVVGFEALLRWNHPEKGMVSPGEFIHIAEETGMIVSIGEWVVREACRQIHDWNRLLNQEYTISVNLSLKQFSKKDIFEVLWDIIMETGISPSLVTIEITESMAMVNTEHTLSLLEKFKVNGIGISIDDFGTGYSSLSYLKDFSIHSIKIDRSFIKSVNESGKDDAIVKAIMSIAENLGIEVVAEGVELPQQEHFLVREQCRYAQGYHYSRPLNSSDLLKYLKGNRIVPSVDPALPC</sequence>
<keyword evidence="1" id="KW-1133">Transmembrane helix</keyword>
<organism evidence="4 5">
    <name type="scientific">Rossellomorea vietnamensis</name>
    <dbReference type="NCBI Taxonomy" id="218284"/>
    <lineage>
        <taxon>Bacteria</taxon>
        <taxon>Bacillati</taxon>
        <taxon>Bacillota</taxon>
        <taxon>Bacilli</taxon>
        <taxon>Bacillales</taxon>
        <taxon>Bacillaceae</taxon>
        <taxon>Rossellomorea</taxon>
    </lineage>
</organism>
<dbReference type="SMART" id="SM00052">
    <property type="entry name" value="EAL"/>
    <property type="match status" value="1"/>
</dbReference>
<evidence type="ECO:0000259" key="3">
    <source>
        <dbReference type="PROSITE" id="PS50887"/>
    </source>
</evidence>
<dbReference type="Pfam" id="PF00990">
    <property type="entry name" value="GGDEF"/>
    <property type="match status" value="1"/>
</dbReference>
<dbReference type="PANTHER" id="PTHR44757">
    <property type="entry name" value="DIGUANYLATE CYCLASE DGCP"/>
    <property type="match status" value="1"/>
</dbReference>
<evidence type="ECO:0000313" key="5">
    <source>
        <dbReference type="Proteomes" id="UP000325182"/>
    </source>
</evidence>
<feature type="transmembrane region" description="Helical" evidence="1">
    <location>
        <begin position="78"/>
        <end position="99"/>
    </location>
</feature>
<dbReference type="AlphaFoldDB" id="A0A5D4MF87"/>
<dbReference type="InterPro" id="IPR029787">
    <property type="entry name" value="Nucleotide_cyclase"/>
</dbReference>
<comment type="caution">
    <text evidence="4">The sequence shown here is derived from an EMBL/GenBank/DDBJ whole genome shotgun (WGS) entry which is preliminary data.</text>
</comment>
<evidence type="ECO:0000313" key="4">
    <source>
        <dbReference type="EMBL" id="TYS00322.1"/>
    </source>
</evidence>
<dbReference type="Gene3D" id="3.20.20.450">
    <property type="entry name" value="EAL domain"/>
    <property type="match status" value="1"/>
</dbReference>
<proteinExistence type="predicted"/>
<feature type="domain" description="GGDEF" evidence="3">
    <location>
        <begin position="275"/>
        <end position="408"/>
    </location>
</feature>
<dbReference type="InterPro" id="IPR001633">
    <property type="entry name" value="EAL_dom"/>
</dbReference>